<accession>M6FPB5</accession>
<dbReference type="OrthoDB" id="345807at2"/>
<dbReference type="PROSITE" id="PS50943">
    <property type="entry name" value="HTH_CROC1"/>
    <property type="match status" value="1"/>
</dbReference>
<dbReference type="InterPro" id="IPR010982">
    <property type="entry name" value="Lambda_DNA-bd_dom_sf"/>
</dbReference>
<evidence type="ECO:0000313" key="5">
    <source>
        <dbReference type="Proteomes" id="UP000011980"/>
    </source>
</evidence>
<dbReference type="EMBL" id="ANCE01000169">
    <property type="protein sequence ID" value="EMK22414.1"/>
    <property type="molecule type" value="Genomic_DNA"/>
</dbReference>
<dbReference type="Pfam" id="PF01381">
    <property type="entry name" value="HTH_3"/>
    <property type="match status" value="1"/>
</dbReference>
<organism evidence="3 5">
    <name type="scientific">Leptospira kirschneri serovar Bulgarica str. Nikolaevo</name>
    <dbReference type="NCBI Taxonomy" id="1240687"/>
    <lineage>
        <taxon>Bacteria</taxon>
        <taxon>Pseudomonadati</taxon>
        <taxon>Spirochaetota</taxon>
        <taxon>Spirochaetia</taxon>
        <taxon>Leptospirales</taxon>
        <taxon>Leptospiraceae</taxon>
        <taxon>Leptospira</taxon>
    </lineage>
</organism>
<keyword evidence="3" id="KW-0238">DNA-binding</keyword>
<feature type="domain" description="HTH cro/C1-type" evidence="1">
    <location>
        <begin position="23"/>
        <end position="69"/>
    </location>
</feature>
<reference evidence="3 5" key="1">
    <citation type="submission" date="2013-01" db="EMBL/GenBank/DDBJ databases">
        <authorList>
            <person name="Harkins D.M."/>
            <person name="Durkin A.S."/>
            <person name="Brinkac L.M."/>
            <person name="Haft D.H."/>
            <person name="Selengut J.D."/>
            <person name="Sanka R."/>
            <person name="DePew J."/>
            <person name="Purushe J."/>
            <person name="Galloway R.L."/>
            <person name="Vinetz J.M."/>
            <person name="Sutton G.G."/>
            <person name="Nierman W.C."/>
            <person name="Fouts D.E."/>
        </authorList>
    </citation>
    <scope>NUCLEOTIDE SEQUENCE [LARGE SCALE GENOMIC DNA]</scope>
    <source>
        <strain evidence="3 5">Nikolaevo</strain>
    </source>
</reference>
<gene>
    <name evidence="4" type="ORF">LEP1GSC008_0586</name>
    <name evidence="2" type="ORF">LEP1GSC008_1571</name>
    <name evidence="3" type="ORF">LEP1GSC008_2644</name>
</gene>
<dbReference type="InterPro" id="IPR001387">
    <property type="entry name" value="Cro/C1-type_HTH"/>
</dbReference>
<proteinExistence type="predicted"/>
<evidence type="ECO:0000313" key="4">
    <source>
        <dbReference type="EMBL" id="EMK24847.1"/>
    </source>
</evidence>
<name>M6FPB5_9LEPT</name>
<dbReference type="EMBL" id="ANCE01000079">
    <property type="protein sequence ID" value="EMK24847.1"/>
    <property type="molecule type" value="Genomic_DNA"/>
</dbReference>
<dbReference type="SMART" id="SM00530">
    <property type="entry name" value="HTH_XRE"/>
    <property type="match status" value="1"/>
</dbReference>
<dbReference type="SUPFAM" id="SSF47413">
    <property type="entry name" value="lambda repressor-like DNA-binding domains"/>
    <property type="match status" value="1"/>
</dbReference>
<dbReference type="AlphaFoldDB" id="M6FPB5"/>
<sequence length="135" mass="15841">MSESDKKKLLLAKRFSEFFKAVGKTQEEFANRIGVSRSNISSWMNAVHGISGTALKAMEHEFDLNIRWYLTGSGEKFLDKNEGSNWSELEAEWEFSNRIHHNPKLKKLIEILFEVEEVDYSVIEELLRRFQKRKS</sequence>
<evidence type="ECO:0000313" key="2">
    <source>
        <dbReference type="EMBL" id="EMK22414.1"/>
    </source>
</evidence>
<dbReference type="PATRIC" id="fig|1240687.3.peg.1536"/>
<dbReference type="EMBL" id="ANCE01000096">
    <property type="protein sequence ID" value="EMK24556.1"/>
    <property type="molecule type" value="Genomic_DNA"/>
</dbReference>
<dbReference type="GO" id="GO:0003677">
    <property type="term" value="F:DNA binding"/>
    <property type="evidence" value="ECO:0007669"/>
    <property type="project" value="UniProtKB-KW"/>
</dbReference>
<dbReference type="Proteomes" id="UP000011980">
    <property type="component" value="Unassembled WGS sequence"/>
</dbReference>
<evidence type="ECO:0000259" key="1">
    <source>
        <dbReference type="PROSITE" id="PS50943"/>
    </source>
</evidence>
<comment type="caution">
    <text evidence="3">The sequence shown here is derived from an EMBL/GenBank/DDBJ whole genome shotgun (WGS) entry which is preliminary data.</text>
</comment>
<evidence type="ECO:0000313" key="3">
    <source>
        <dbReference type="EMBL" id="EMK24556.1"/>
    </source>
</evidence>
<dbReference type="CDD" id="cd00093">
    <property type="entry name" value="HTH_XRE"/>
    <property type="match status" value="1"/>
</dbReference>
<dbReference type="Gene3D" id="1.10.260.40">
    <property type="entry name" value="lambda repressor-like DNA-binding domains"/>
    <property type="match status" value="1"/>
</dbReference>
<dbReference type="RefSeq" id="WP_020763076.1">
    <property type="nucleotide sequence ID" value="NZ_ANCE01000079.1"/>
</dbReference>
<protein>
    <submittedName>
        <fullName evidence="3">DNA-binding helix-turn-helix protein</fullName>
    </submittedName>
</protein>